<keyword evidence="1" id="KW-0472">Membrane</keyword>
<name>A0A2I0KHJ1_PUNGR</name>
<dbReference type="EMBL" id="PGOL01000571">
    <property type="protein sequence ID" value="PKI67958.1"/>
    <property type="molecule type" value="Genomic_DNA"/>
</dbReference>
<protein>
    <submittedName>
        <fullName evidence="2">Uncharacterized protein</fullName>
    </submittedName>
</protein>
<keyword evidence="1" id="KW-1133">Transmembrane helix</keyword>
<evidence type="ECO:0000313" key="3">
    <source>
        <dbReference type="Proteomes" id="UP000233551"/>
    </source>
</evidence>
<gene>
    <name evidence="2" type="ORF">CRG98_011554</name>
</gene>
<comment type="caution">
    <text evidence="2">The sequence shown here is derived from an EMBL/GenBank/DDBJ whole genome shotgun (WGS) entry which is preliminary data.</text>
</comment>
<evidence type="ECO:0000256" key="1">
    <source>
        <dbReference type="SAM" id="Phobius"/>
    </source>
</evidence>
<organism evidence="2 3">
    <name type="scientific">Punica granatum</name>
    <name type="common">Pomegranate</name>
    <dbReference type="NCBI Taxonomy" id="22663"/>
    <lineage>
        <taxon>Eukaryota</taxon>
        <taxon>Viridiplantae</taxon>
        <taxon>Streptophyta</taxon>
        <taxon>Embryophyta</taxon>
        <taxon>Tracheophyta</taxon>
        <taxon>Spermatophyta</taxon>
        <taxon>Magnoliopsida</taxon>
        <taxon>eudicotyledons</taxon>
        <taxon>Gunneridae</taxon>
        <taxon>Pentapetalae</taxon>
        <taxon>rosids</taxon>
        <taxon>malvids</taxon>
        <taxon>Myrtales</taxon>
        <taxon>Lythraceae</taxon>
        <taxon>Punica</taxon>
    </lineage>
</organism>
<feature type="transmembrane region" description="Helical" evidence="1">
    <location>
        <begin position="26"/>
        <end position="53"/>
    </location>
</feature>
<dbReference type="Proteomes" id="UP000233551">
    <property type="component" value="Unassembled WGS sequence"/>
</dbReference>
<keyword evidence="3" id="KW-1185">Reference proteome</keyword>
<sequence length="97" mass="11580">MIVPLEQKDMLWSFIEAHLRSRIRVFLSGCGLSISCCILLTYIESVVLLVITLEGEKKDEYYRRMREEMKKVDKDGNRLHRELLESRSRRRICLLSY</sequence>
<dbReference type="AlphaFoldDB" id="A0A2I0KHJ1"/>
<proteinExistence type="predicted"/>
<keyword evidence="1" id="KW-0812">Transmembrane</keyword>
<accession>A0A2I0KHJ1</accession>
<reference evidence="2 3" key="1">
    <citation type="submission" date="2017-11" db="EMBL/GenBank/DDBJ databases">
        <title>De-novo sequencing of pomegranate (Punica granatum L.) genome.</title>
        <authorList>
            <person name="Akparov Z."/>
            <person name="Amiraslanov A."/>
            <person name="Hajiyeva S."/>
            <person name="Abbasov M."/>
            <person name="Kaur K."/>
            <person name="Hamwieh A."/>
            <person name="Solovyev V."/>
            <person name="Salamov A."/>
            <person name="Braich B."/>
            <person name="Kosarev P."/>
            <person name="Mahmoud A."/>
            <person name="Hajiyev E."/>
            <person name="Babayeva S."/>
            <person name="Izzatullayeva V."/>
            <person name="Mammadov A."/>
            <person name="Mammadov A."/>
            <person name="Sharifova S."/>
            <person name="Ojaghi J."/>
            <person name="Eynullazada K."/>
            <person name="Bayramov B."/>
            <person name="Abdulazimova A."/>
            <person name="Shahmuradov I."/>
        </authorList>
    </citation>
    <scope>NUCLEOTIDE SEQUENCE [LARGE SCALE GENOMIC DNA]</scope>
    <source>
        <strain evidence="3">cv. AG2017</strain>
        <tissue evidence="2">Leaf</tissue>
    </source>
</reference>
<evidence type="ECO:0000313" key="2">
    <source>
        <dbReference type="EMBL" id="PKI67958.1"/>
    </source>
</evidence>